<accession>A0A5C6D0Y5</accession>
<protein>
    <submittedName>
        <fullName evidence="1">Uncharacterized protein</fullName>
    </submittedName>
</protein>
<dbReference type="Proteomes" id="UP000318437">
    <property type="component" value="Unassembled WGS sequence"/>
</dbReference>
<organism evidence="1 2">
    <name type="scientific">Bythopirellula polymerisocia</name>
    <dbReference type="NCBI Taxonomy" id="2528003"/>
    <lineage>
        <taxon>Bacteria</taxon>
        <taxon>Pseudomonadati</taxon>
        <taxon>Planctomycetota</taxon>
        <taxon>Planctomycetia</taxon>
        <taxon>Pirellulales</taxon>
        <taxon>Lacipirellulaceae</taxon>
        <taxon>Bythopirellula</taxon>
    </lineage>
</organism>
<evidence type="ECO:0000313" key="2">
    <source>
        <dbReference type="Proteomes" id="UP000318437"/>
    </source>
</evidence>
<keyword evidence="2" id="KW-1185">Reference proteome</keyword>
<proteinExistence type="predicted"/>
<comment type="caution">
    <text evidence="1">The sequence shown here is derived from an EMBL/GenBank/DDBJ whole genome shotgun (WGS) entry which is preliminary data.</text>
</comment>
<evidence type="ECO:0000313" key="1">
    <source>
        <dbReference type="EMBL" id="TWU30540.1"/>
    </source>
</evidence>
<reference evidence="1 2" key="1">
    <citation type="submission" date="2019-02" db="EMBL/GenBank/DDBJ databases">
        <title>Deep-cultivation of Planctomycetes and their phenomic and genomic characterization uncovers novel biology.</title>
        <authorList>
            <person name="Wiegand S."/>
            <person name="Jogler M."/>
            <person name="Boedeker C."/>
            <person name="Pinto D."/>
            <person name="Vollmers J."/>
            <person name="Rivas-Marin E."/>
            <person name="Kohn T."/>
            <person name="Peeters S.H."/>
            <person name="Heuer A."/>
            <person name="Rast P."/>
            <person name="Oberbeckmann S."/>
            <person name="Bunk B."/>
            <person name="Jeske O."/>
            <person name="Meyerdierks A."/>
            <person name="Storesund J.E."/>
            <person name="Kallscheuer N."/>
            <person name="Luecker S."/>
            <person name="Lage O.M."/>
            <person name="Pohl T."/>
            <person name="Merkel B.J."/>
            <person name="Hornburger P."/>
            <person name="Mueller R.-W."/>
            <person name="Bruemmer F."/>
            <person name="Labrenz M."/>
            <person name="Spormann A.M."/>
            <person name="Op Den Camp H."/>
            <person name="Overmann J."/>
            <person name="Amann R."/>
            <person name="Jetten M.S.M."/>
            <person name="Mascher T."/>
            <person name="Medema M.H."/>
            <person name="Devos D.P."/>
            <person name="Kaster A.-K."/>
            <person name="Ovreas L."/>
            <person name="Rohde M."/>
            <person name="Galperin M.Y."/>
            <person name="Jogler C."/>
        </authorList>
    </citation>
    <scope>NUCLEOTIDE SEQUENCE [LARGE SCALE GENOMIC DNA]</scope>
    <source>
        <strain evidence="1 2">Pla144</strain>
    </source>
</reference>
<name>A0A5C6D0Y5_9BACT</name>
<sequence>MRIVRFERLPQFTQGIIKRRQIREYGRPNRRHVLVAQLDRVSTSEDISIAQR</sequence>
<gene>
    <name evidence="1" type="ORF">Pla144_13280</name>
</gene>
<dbReference type="EMBL" id="SJPS01000001">
    <property type="protein sequence ID" value="TWU30540.1"/>
    <property type="molecule type" value="Genomic_DNA"/>
</dbReference>
<dbReference type="AlphaFoldDB" id="A0A5C6D0Y5"/>